<evidence type="ECO:0000259" key="1">
    <source>
        <dbReference type="Pfam" id="PF14300"/>
    </source>
</evidence>
<dbReference type="Gene3D" id="1.20.1420.60">
    <property type="match status" value="1"/>
</dbReference>
<dbReference type="KEGG" id="daer:H9K75_11270"/>
<gene>
    <name evidence="2" type="ORF">H9K75_11270</name>
</gene>
<evidence type="ECO:0000313" key="2">
    <source>
        <dbReference type="EMBL" id="QNP50501.1"/>
    </source>
</evidence>
<accession>A0A7H0GQD5</accession>
<dbReference type="InterPro" id="IPR025402">
    <property type="entry name" value="DMP19_C"/>
</dbReference>
<evidence type="ECO:0000313" key="3">
    <source>
        <dbReference type="Proteomes" id="UP000516028"/>
    </source>
</evidence>
<protein>
    <submittedName>
        <fullName evidence="2">DUF4375 domain-containing protein</fullName>
    </submittedName>
</protein>
<dbReference type="Pfam" id="PF14300">
    <property type="entry name" value="DMP19"/>
    <property type="match status" value="1"/>
</dbReference>
<feature type="domain" description="DNA mimic protein DMP19 C-terminal" evidence="1">
    <location>
        <begin position="41"/>
        <end position="158"/>
    </location>
</feature>
<name>A0A7H0GQD5_9BURK</name>
<dbReference type="Proteomes" id="UP000516028">
    <property type="component" value="Chromosome"/>
</dbReference>
<dbReference type="EMBL" id="CP060783">
    <property type="protein sequence ID" value="QNP50501.1"/>
    <property type="molecule type" value="Genomic_DNA"/>
</dbReference>
<dbReference type="AlphaFoldDB" id="A0A7H0GQD5"/>
<keyword evidence="3" id="KW-1185">Reference proteome</keyword>
<organism evidence="2 3">
    <name type="scientific">Diaphorobacter aerolatus</name>
    <dbReference type="NCBI Taxonomy" id="1288495"/>
    <lineage>
        <taxon>Bacteria</taxon>
        <taxon>Pseudomonadati</taxon>
        <taxon>Pseudomonadota</taxon>
        <taxon>Betaproteobacteria</taxon>
        <taxon>Burkholderiales</taxon>
        <taxon>Comamonadaceae</taxon>
        <taxon>Diaphorobacter</taxon>
    </lineage>
</organism>
<proteinExistence type="predicted"/>
<reference evidence="2 3" key="1">
    <citation type="submission" date="2020-08" db="EMBL/GenBank/DDBJ databases">
        <title>Genome sequence of Diaphorobacter aerolatus KACC 16536T.</title>
        <authorList>
            <person name="Hyun D.-W."/>
            <person name="Bae J.-W."/>
        </authorList>
    </citation>
    <scope>NUCLEOTIDE SEQUENCE [LARGE SCALE GENOMIC DNA]</scope>
    <source>
        <strain evidence="2 3">KACC 16536</strain>
    </source>
</reference>
<sequence length="275" mass="31109">MLLSPAILVSKQSVASDDSYDVIDSNIESVNELIERLVEYEEISPEALKSYYVDYYLAQVKNGGFAQFIYNIGCDAEIIEYVQEGLADMQAIGHAALFEKSLAIIERLSEEELDRFLDSELFGDNTERDALNEFNSEFYALDEREDLVEFNSRWLKQHPDLQALDEEELQARYDEIAGLIPNLEEREEAAAAGMPRYALVIDALCEAADHELDRITAGNPSHEHEGQQTVAWHFLTDKGHFYMVDLGDKALMFDGDTHKLVAEADVSDLEPDDVD</sequence>